<dbReference type="CDD" id="cd00565">
    <property type="entry name" value="Ubl_ThiS"/>
    <property type="match status" value="1"/>
</dbReference>
<dbReference type="InterPro" id="IPR003749">
    <property type="entry name" value="ThiS/MoaD-like"/>
</dbReference>
<evidence type="ECO:0000313" key="2">
    <source>
        <dbReference type="Proteomes" id="UP000824130"/>
    </source>
</evidence>
<comment type="caution">
    <text evidence="1">The sequence shown here is derived from an EMBL/GenBank/DDBJ whole genome shotgun (WGS) entry which is preliminary data.</text>
</comment>
<reference evidence="1" key="2">
    <citation type="journal article" date="2021" name="PeerJ">
        <title>Extensive microbial diversity within the chicken gut microbiome revealed by metagenomics and culture.</title>
        <authorList>
            <person name="Gilroy R."/>
            <person name="Ravi A."/>
            <person name="Getino M."/>
            <person name="Pursley I."/>
            <person name="Horton D.L."/>
            <person name="Alikhan N.F."/>
            <person name="Baker D."/>
            <person name="Gharbi K."/>
            <person name="Hall N."/>
            <person name="Watson M."/>
            <person name="Adriaenssens E.M."/>
            <person name="Foster-Nyarko E."/>
            <person name="Jarju S."/>
            <person name="Secka A."/>
            <person name="Antonio M."/>
            <person name="Oren A."/>
            <person name="Chaudhuri R.R."/>
            <person name="La Ragione R."/>
            <person name="Hildebrand F."/>
            <person name="Pallen M.J."/>
        </authorList>
    </citation>
    <scope>NUCLEOTIDE SEQUENCE</scope>
    <source>
        <strain evidence="1">ChiSjej4B22-8349</strain>
    </source>
</reference>
<reference evidence="1" key="1">
    <citation type="submission" date="2020-10" db="EMBL/GenBank/DDBJ databases">
        <authorList>
            <person name="Gilroy R."/>
        </authorList>
    </citation>
    <scope>NUCLEOTIDE SEQUENCE</scope>
    <source>
        <strain evidence="1">ChiSjej4B22-8349</strain>
    </source>
</reference>
<dbReference type="SUPFAM" id="SSF54285">
    <property type="entry name" value="MoaD/ThiS"/>
    <property type="match status" value="1"/>
</dbReference>
<accession>A0A9D1N717</accession>
<sequence>MKVILNQKETELADGINVAELMKEQKMSRAMVKINEVRIRPADYEATVIQDGDKVTLRRVVAGG</sequence>
<dbReference type="InterPro" id="IPR012675">
    <property type="entry name" value="Beta-grasp_dom_sf"/>
</dbReference>
<dbReference type="EMBL" id="DVOB01000140">
    <property type="protein sequence ID" value="HIU96344.1"/>
    <property type="molecule type" value="Genomic_DNA"/>
</dbReference>
<protein>
    <submittedName>
        <fullName evidence="1">Sulfur carrier protein ThiS</fullName>
    </submittedName>
</protein>
<name>A0A9D1N717_9FIRM</name>
<evidence type="ECO:0000313" key="1">
    <source>
        <dbReference type="EMBL" id="HIU96344.1"/>
    </source>
</evidence>
<dbReference type="Gene3D" id="3.10.20.30">
    <property type="match status" value="1"/>
</dbReference>
<gene>
    <name evidence="1" type="ORF">IAD25_06555</name>
</gene>
<organism evidence="1 2">
    <name type="scientific">Candidatus Allocopromorpha excrementipullorum</name>
    <dbReference type="NCBI Taxonomy" id="2840743"/>
    <lineage>
        <taxon>Bacteria</taxon>
        <taxon>Bacillati</taxon>
        <taxon>Bacillota</taxon>
        <taxon>Clostridia</taxon>
        <taxon>Eubacteriales</taxon>
        <taxon>Eubacteriaceae</taxon>
        <taxon>Eubacteriaceae incertae sedis</taxon>
        <taxon>Candidatus Allocopromorpha</taxon>
    </lineage>
</organism>
<dbReference type="Pfam" id="PF02597">
    <property type="entry name" value="ThiS"/>
    <property type="match status" value="1"/>
</dbReference>
<dbReference type="InterPro" id="IPR016155">
    <property type="entry name" value="Mopterin_synth/thiamin_S_b"/>
</dbReference>
<proteinExistence type="predicted"/>
<dbReference type="Proteomes" id="UP000824130">
    <property type="component" value="Unassembled WGS sequence"/>
</dbReference>
<dbReference type="AlphaFoldDB" id="A0A9D1N717"/>